<dbReference type="SUPFAM" id="SSF51197">
    <property type="entry name" value="Clavaminate synthase-like"/>
    <property type="match status" value="1"/>
</dbReference>
<dbReference type="STRING" id="1054996.SAMN05444414_11244"/>
<dbReference type="PROSITE" id="PS51471">
    <property type="entry name" value="FE2OG_OXY"/>
    <property type="match status" value="1"/>
</dbReference>
<keyword evidence="1" id="KW-0479">Metal-binding</keyword>
<accession>A0A1M7A4P1</accession>
<dbReference type="Gene3D" id="2.60.120.620">
    <property type="entry name" value="q2cbj1_9rhob like domain"/>
    <property type="match status" value="1"/>
</dbReference>
<dbReference type="RefSeq" id="WP_073198285.1">
    <property type="nucleotide sequence ID" value="NZ_FRBN01000012.1"/>
</dbReference>
<feature type="domain" description="Fe2OG dioxygenase" evidence="2">
    <location>
        <begin position="132"/>
        <end position="241"/>
    </location>
</feature>
<reference evidence="4" key="1">
    <citation type="submission" date="2016-11" db="EMBL/GenBank/DDBJ databases">
        <authorList>
            <person name="Varghese N."/>
            <person name="Submissions S."/>
        </authorList>
    </citation>
    <scope>NUCLEOTIDE SEQUENCE [LARGE SCALE GENOMIC DNA]</scope>
    <source>
        <strain evidence="4">DSM 29327</strain>
    </source>
</reference>
<organism evidence="3 4">
    <name type="scientific">Roseovarius marisflavi</name>
    <dbReference type="NCBI Taxonomy" id="1054996"/>
    <lineage>
        <taxon>Bacteria</taxon>
        <taxon>Pseudomonadati</taxon>
        <taxon>Pseudomonadota</taxon>
        <taxon>Alphaproteobacteria</taxon>
        <taxon>Rhodobacterales</taxon>
        <taxon>Roseobacteraceae</taxon>
        <taxon>Roseovarius</taxon>
    </lineage>
</organism>
<evidence type="ECO:0000313" key="3">
    <source>
        <dbReference type="EMBL" id="SHL37616.1"/>
    </source>
</evidence>
<name>A0A1M7A4P1_9RHOB</name>
<dbReference type="InterPro" id="IPR056470">
    <property type="entry name" value="BesD/HalB-like"/>
</dbReference>
<keyword evidence="4" id="KW-1185">Reference proteome</keyword>
<evidence type="ECO:0000313" key="4">
    <source>
        <dbReference type="Proteomes" id="UP000184191"/>
    </source>
</evidence>
<dbReference type="AlphaFoldDB" id="A0A1M7A4P1"/>
<dbReference type="GO" id="GO:0046872">
    <property type="term" value="F:metal ion binding"/>
    <property type="evidence" value="ECO:0007669"/>
    <property type="project" value="UniProtKB-KW"/>
</dbReference>
<sequence length="260" mass="28920">MMRIEDIIDLDTHPLAQAGFGTRCDAILDDEGVLVLENFIRPAALAAILAESKAKQEEAYFCAQSHSVYLTPDDPAYPEDHPANRKVVSSKGCICDDVVAATSPLRTLYDDRTFRDFVARVTGQTELHPYADPLSSINIHYANRGQELGWHFDNSSFAITLLIQKPDAGSRFEYVKGLRDADANEMNYDGVDAVLQGTLQPRVLTMEPGTLVLFRGRNSMHRVTPNESDKTRMLAVLAYNSEVGVELSENARMTFYGRLS</sequence>
<evidence type="ECO:0000256" key="1">
    <source>
        <dbReference type="RuleBase" id="RU003682"/>
    </source>
</evidence>
<evidence type="ECO:0000259" key="2">
    <source>
        <dbReference type="PROSITE" id="PS51471"/>
    </source>
</evidence>
<dbReference type="Pfam" id="PF23169">
    <property type="entry name" value="HalD"/>
    <property type="match status" value="1"/>
</dbReference>
<dbReference type="GO" id="GO:0016491">
    <property type="term" value="F:oxidoreductase activity"/>
    <property type="evidence" value="ECO:0007669"/>
    <property type="project" value="UniProtKB-KW"/>
</dbReference>
<protein>
    <recommendedName>
        <fullName evidence="2">Fe2OG dioxygenase domain-containing protein</fullName>
    </recommendedName>
</protein>
<proteinExistence type="inferred from homology"/>
<dbReference type="EMBL" id="FRBN01000012">
    <property type="protein sequence ID" value="SHL37616.1"/>
    <property type="molecule type" value="Genomic_DNA"/>
</dbReference>
<keyword evidence="1" id="KW-0408">Iron</keyword>
<keyword evidence="1" id="KW-0560">Oxidoreductase</keyword>
<gene>
    <name evidence="3" type="ORF">SAMN05444414_11244</name>
</gene>
<comment type="similarity">
    <text evidence="1">Belongs to the iron/ascorbate-dependent oxidoreductase family.</text>
</comment>
<dbReference type="Proteomes" id="UP000184191">
    <property type="component" value="Unassembled WGS sequence"/>
</dbReference>
<dbReference type="InterPro" id="IPR005123">
    <property type="entry name" value="Oxoglu/Fe-dep_dioxygenase_dom"/>
</dbReference>